<dbReference type="GO" id="GO:0000156">
    <property type="term" value="F:phosphorelay response regulator activity"/>
    <property type="evidence" value="ECO:0007669"/>
    <property type="project" value="InterPro"/>
</dbReference>
<dbReference type="AlphaFoldDB" id="A0A8J6YT36"/>
<dbReference type="EC" id="3.5.1.44" evidence="5"/>
<dbReference type="SUPFAM" id="SSF52738">
    <property type="entry name" value="Methylesterase CheB, C-terminal domain"/>
    <property type="match status" value="1"/>
</dbReference>
<dbReference type="InterPro" id="IPR035909">
    <property type="entry name" value="CheB_C"/>
</dbReference>
<accession>A0A8J6YT36</accession>
<comment type="subcellular location">
    <subcellularLocation>
        <location evidence="5">Cytoplasm</location>
    </subcellularLocation>
</comment>
<sequence length="346" mass="36474">MAVSARPIRVAIVDDSATIRKLVALELARHRDIDLVGEAEHPYQARVMIKSINPDVLILDIEMPHMNGLDFLKKIMALRPMPVLMFSSLTRRGAGAALEALSIGAVDCLGKTPTLATDGTLQQIAPLVRMAAGATLAQPRVQNAGAGSGFRNRGRIVLIGSSTGGVDALEQVIGGFPAACPPTLITQHMPAEFLRSFSARLNGMCAPEVRLAEEGAPLREGTVFLAPGGDFHLALDGRATPVCRLDPRDKVSGHRPSVDVLFRSAVPHAGRVVAAILTGMGADGAQGMLELRGAGARTIAQDRDSCTVFGMPRVALENGGAERAVPLQRIAPTLLELCMQPGLQTA</sequence>
<keyword evidence="5 7" id="KW-0597">Phosphoprotein</keyword>
<reference evidence="10" key="1">
    <citation type="submission" date="2020-09" db="EMBL/GenBank/DDBJ databases">
        <title>A novel bacterium of genus Mangrovicoccus, isolated from South China Sea.</title>
        <authorList>
            <person name="Huang H."/>
            <person name="Mo K."/>
            <person name="Hu Y."/>
        </authorList>
    </citation>
    <scope>NUCLEOTIDE SEQUENCE</scope>
    <source>
        <strain evidence="10">HB182678</strain>
    </source>
</reference>
<comment type="domain">
    <text evidence="5">Contains a C-terminal catalytic domain, and an N-terminal region which modulates catalytic activity.</text>
</comment>
<dbReference type="PROSITE" id="PS50110">
    <property type="entry name" value="RESPONSE_REGULATORY"/>
    <property type="match status" value="1"/>
</dbReference>
<feature type="active site" evidence="5 6">
    <location>
        <position position="283"/>
    </location>
</feature>
<gene>
    <name evidence="5" type="primary">cheB</name>
    <name evidence="10" type="ORF">ICN82_02725</name>
</gene>
<evidence type="ECO:0000259" key="8">
    <source>
        <dbReference type="PROSITE" id="PS50110"/>
    </source>
</evidence>
<feature type="active site" evidence="5 6">
    <location>
        <position position="188"/>
    </location>
</feature>
<evidence type="ECO:0000256" key="6">
    <source>
        <dbReference type="PROSITE-ProRule" id="PRU00050"/>
    </source>
</evidence>
<dbReference type="HAMAP" id="MF_00099">
    <property type="entry name" value="CheB_chemtxs"/>
    <property type="match status" value="1"/>
</dbReference>
<comment type="caution">
    <text evidence="10">The sequence shown here is derived from an EMBL/GenBank/DDBJ whole genome shotgun (WGS) entry which is preliminary data.</text>
</comment>
<keyword evidence="11" id="KW-1185">Reference proteome</keyword>
<dbReference type="CDD" id="cd17541">
    <property type="entry name" value="REC_CheB-like"/>
    <property type="match status" value="1"/>
</dbReference>
<dbReference type="InterPro" id="IPR001789">
    <property type="entry name" value="Sig_transdc_resp-reg_receiver"/>
</dbReference>
<dbReference type="Proteomes" id="UP000609121">
    <property type="component" value="Unassembled WGS sequence"/>
</dbReference>
<keyword evidence="1 5" id="KW-0963">Cytoplasm</keyword>
<comment type="similarity">
    <text evidence="5">Belongs to the CheB family.</text>
</comment>
<dbReference type="PANTHER" id="PTHR42872:SF6">
    <property type="entry name" value="PROTEIN-GLUTAMATE METHYLESTERASE_PROTEIN-GLUTAMINE GLUTAMINASE"/>
    <property type="match status" value="1"/>
</dbReference>
<dbReference type="Gene3D" id="3.40.50.2300">
    <property type="match status" value="1"/>
</dbReference>
<dbReference type="SUPFAM" id="SSF52172">
    <property type="entry name" value="CheY-like"/>
    <property type="match status" value="1"/>
</dbReference>
<dbReference type="InterPro" id="IPR011006">
    <property type="entry name" value="CheY-like_superfamily"/>
</dbReference>
<keyword evidence="2 5" id="KW-0145">Chemotaxis</keyword>
<feature type="domain" description="CheB-type methylesterase" evidence="9">
    <location>
        <begin position="146"/>
        <end position="336"/>
    </location>
</feature>
<dbReference type="GO" id="GO:0008984">
    <property type="term" value="F:protein-glutamate methylesterase activity"/>
    <property type="evidence" value="ECO:0007669"/>
    <property type="project" value="UniProtKB-UniRule"/>
</dbReference>
<dbReference type="GO" id="GO:0050568">
    <property type="term" value="F:protein-glutamine glutaminase activity"/>
    <property type="evidence" value="ECO:0007669"/>
    <property type="project" value="UniProtKB-UniRule"/>
</dbReference>
<keyword evidence="3 5" id="KW-0378">Hydrolase</keyword>
<comment type="catalytic activity">
    <reaction evidence="5">
        <text>L-glutaminyl-[protein] + H2O = L-glutamyl-[protein] + NH4(+)</text>
        <dbReference type="Rhea" id="RHEA:16441"/>
        <dbReference type="Rhea" id="RHEA-COMP:10207"/>
        <dbReference type="Rhea" id="RHEA-COMP:10208"/>
        <dbReference type="ChEBI" id="CHEBI:15377"/>
        <dbReference type="ChEBI" id="CHEBI:28938"/>
        <dbReference type="ChEBI" id="CHEBI:29973"/>
        <dbReference type="ChEBI" id="CHEBI:30011"/>
        <dbReference type="EC" id="3.5.1.44"/>
    </reaction>
</comment>
<dbReference type="EC" id="3.1.1.61" evidence="5"/>
<dbReference type="GO" id="GO:0005737">
    <property type="term" value="C:cytoplasm"/>
    <property type="evidence" value="ECO:0007669"/>
    <property type="project" value="UniProtKB-SubCell"/>
</dbReference>
<dbReference type="Pfam" id="PF01339">
    <property type="entry name" value="CheB_methylest"/>
    <property type="match status" value="1"/>
</dbReference>
<dbReference type="GO" id="GO:0006935">
    <property type="term" value="P:chemotaxis"/>
    <property type="evidence" value="ECO:0007669"/>
    <property type="project" value="UniProtKB-UniRule"/>
</dbReference>
<evidence type="ECO:0000259" key="9">
    <source>
        <dbReference type="PROSITE" id="PS50122"/>
    </source>
</evidence>
<dbReference type="NCBIfam" id="NF001965">
    <property type="entry name" value="PRK00742.1"/>
    <property type="match status" value="1"/>
</dbReference>
<feature type="domain" description="Response regulatory" evidence="8">
    <location>
        <begin position="9"/>
        <end position="126"/>
    </location>
</feature>
<dbReference type="InterPro" id="IPR008248">
    <property type="entry name" value="CheB-like"/>
</dbReference>
<feature type="active site" evidence="5 6">
    <location>
        <position position="162"/>
    </location>
</feature>
<comment type="function">
    <text evidence="5">Involved in chemotaxis. Part of a chemotaxis signal transduction system that modulates chemotaxis in response to various stimuli. Catalyzes the demethylation of specific methylglutamate residues introduced into the chemoreceptors (methyl-accepting chemotaxis proteins or MCP) by CheR. Also mediates the irreversible deamidation of specific glutamine residues to glutamic acid.</text>
</comment>
<dbReference type="InterPro" id="IPR000673">
    <property type="entry name" value="Sig_transdc_resp-reg_Me-estase"/>
</dbReference>
<evidence type="ECO:0000256" key="5">
    <source>
        <dbReference type="HAMAP-Rule" id="MF_00099"/>
    </source>
</evidence>
<protein>
    <recommendedName>
        <fullName evidence="5">Protein-glutamate methylesterase/protein-glutamine glutaminase</fullName>
        <ecNumber evidence="5">3.1.1.61</ecNumber>
        <ecNumber evidence="5">3.5.1.44</ecNumber>
    </recommendedName>
</protein>
<dbReference type="PANTHER" id="PTHR42872">
    <property type="entry name" value="PROTEIN-GLUTAMATE METHYLESTERASE/PROTEIN-GLUTAMINE GLUTAMINASE"/>
    <property type="match status" value="1"/>
</dbReference>
<evidence type="ECO:0000256" key="1">
    <source>
        <dbReference type="ARBA" id="ARBA00022490"/>
    </source>
</evidence>
<evidence type="ECO:0000256" key="4">
    <source>
        <dbReference type="ARBA" id="ARBA00048267"/>
    </source>
</evidence>
<evidence type="ECO:0000256" key="2">
    <source>
        <dbReference type="ARBA" id="ARBA00022500"/>
    </source>
</evidence>
<comment type="PTM">
    <text evidence="5">Phosphorylated by CheA. Phosphorylation of the N-terminal regulatory domain activates the methylesterase activity.</text>
</comment>
<evidence type="ECO:0000313" key="11">
    <source>
        <dbReference type="Proteomes" id="UP000609121"/>
    </source>
</evidence>
<dbReference type="Gene3D" id="3.40.50.180">
    <property type="entry name" value="Methylesterase CheB, C-terminal domain"/>
    <property type="match status" value="1"/>
</dbReference>
<dbReference type="EMBL" id="JACVXA010000005">
    <property type="protein sequence ID" value="MBE3637120.1"/>
    <property type="molecule type" value="Genomic_DNA"/>
</dbReference>
<name>A0A8J6YT36_9RHOB</name>
<proteinExistence type="inferred from homology"/>
<dbReference type="SMART" id="SM00448">
    <property type="entry name" value="REC"/>
    <property type="match status" value="1"/>
</dbReference>
<feature type="modified residue" description="4-aspartylphosphate" evidence="5 7">
    <location>
        <position position="60"/>
    </location>
</feature>
<evidence type="ECO:0000256" key="7">
    <source>
        <dbReference type="PROSITE-ProRule" id="PRU00169"/>
    </source>
</evidence>
<organism evidence="10 11">
    <name type="scientific">Mangrovicoccus algicola</name>
    <dbReference type="NCBI Taxonomy" id="2771008"/>
    <lineage>
        <taxon>Bacteria</taxon>
        <taxon>Pseudomonadati</taxon>
        <taxon>Pseudomonadota</taxon>
        <taxon>Alphaproteobacteria</taxon>
        <taxon>Rhodobacterales</taxon>
        <taxon>Paracoccaceae</taxon>
        <taxon>Mangrovicoccus</taxon>
    </lineage>
</organism>
<dbReference type="CDD" id="cd16432">
    <property type="entry name" value="CheB_Rec"/>
    <property type="match status" value="1"/>
</dbReference>
<comment type="catalytic activity">
    <reaction evidence="4 5">
        <text>[protein]-L-glutamate 5-O-methyl ester + H2O = L-glutamyl-[protein] + methanol + H(+)</text>
        <dbReference type="Rhea" id="RHEA:23236"/>
        <dbReference type="Rhea" id="RHEA-COMP:10208"/>
        <dbReference type="Rhea" id="RHEA-COMP:10311"/>
        <dbReference type="ChEBI" id="CHEBI:15377"/>
        <dbReference type="ChEBI" id="CHEBI:15378"/>
        <dbReference type="ChEBI" id="CHEBI:17790"/>
        <dbReference type="ChEBI" id="CHEBI:29973"/>
        <dbReference type="ChEBI" id="CHEBI:82795"/>
        <dbReference type="EC" id="3.1.1.61"/>
    </reaction>
</comment>
<dbReference type="PROSITE" id="PS50122">
    <property type="entry name" value="CHEB"/>
    <property type="match status" value="1"/>
</dbReference>
<dbReference type="Pfam" id="PF00072">
    <property type="entry name" value="Response_reg"/>
    <property type="match status" value="1"/>
</dbReference>
<dbReference type="PIRSF" id="PIRSF000876">
    <property type="entry name" value="RR_chemtxs_CheB"/>
    <property type="match status" value="1"/>
</dbReference>
<evidence type="ECO:0000313" key="10">
    <source>
        <dbReference type="EMBL" id="MBE3637120.1"/>
    </source>
</evidence>
<evidence type="ECO:0000256" key="3">
    <source>
        <dbReference type="ARBA" id="ARBA00022801"/>
    </source>
</evidence>